<name>A0ABU2NBU0_9PSEU</name>
<keyword evidence="4" id="KW-0045">Antibiotic biosynthesis</keyword>
<dbReference type="InterPro" id="IPR003819">
    <property type="entry name" value="TauD/TfdA-like"/>
</dbReference>
<proteinExistence type="predicted"/>
<dbReference type="InterPro" id="IPR050411">
    <property type="entry name" value="AlphaKG_dependent_hydroxylases"/>
</dbReference>
<dbReference type="EC" id="1.14.11.-" evidence="6"/>
<evidence type="ECO:0000313" key="6">
    <source>
        <dbReference type="EMBL" id="MDT0351401.1"/>
    </source>
</evidence>
<sequence>MSSSTAFSFDVDLQPGRIPMLQADSIGDGPRWAALHRDALAAVVAEHGAVLIRGLGLRDATEVAAVFRGLATGGLMTEREAFAERQTYGEGVYSSSKWPPNQPMCMHHELSYRLEFPGQMLFACLSAPPKGGATCVADSTAVLDALPRDLVERLEREGWILVRNYNKEIGASVANAFGTEDRGAVECYCRANAIEFEWQPDGGLRTWQHRSAVVRHPVTGRRCWFNQIAFLNDETLDPEVREFLVDTYGPEGLPFTTRFGGGDAIGGDVVALINEVYQAETMREPWQAGDLMLVDNIGSAHSRESFTGPRTVLVGMADPVRLADCSPTVTVNAG</sequence>
<dbReference type="PANTHER" id="PTHR10696:SF56">
    <property type="entry name" value="TAUD_TFDA-LIKE DOMAIN-CONTAINING PROTEIN"/>
    <property type="match status" value="1"/>
</dbReference>
<evidence type="ECO:0000256" key="2">
    <source>
        <dbReference type="ARBA" id="ARBA00023002"/>
    </source>
</evidence>
<reference evidence="7" key="1">
    <citation type="submission" date="2023-07" db="EMBL/GenBank/DDBJ databases">
        <title>30 novel species of actinomycetes from the DSMZ collection.</title>
        <authorList>
            <person name="Nouioui I."/>
        </authorList>
    </citation>
    <scope>NUCLEOTIDE SEQUENCE [LARGE SCALE GENOMIC DNA]</scope>
    <source>
        <strain evidence="7">DSM 45834</strain>
    </source>
</reference>
<feature type="domain" description="TauD/TfdA-like" evidence="5">
    <location>
        <begin position="24"/>
        <end position="315"/>
    </location>
</feature>
<dbReference type="Pfam" id="PF02668">
    <property type="entry name" value="TauD"/>
    <property type="match status" value="1"/>
</dbReference>
<dbReference type="EMBL" id="JAVREJ010000012">
    <property type="protein sequence ID" value="MDT0351401.1"/>
    <property type="molecule type" value="Genomic_DNA"/>
</dbReference>
<evidence type="ECO:0000256" key="3">
    <source>
        <dbReference type="ARBA" id="ARBA00023004"/>
    </source>
</evidence>
<keyword evidence="2 6" id="KW-0560">Oxidoreductase</keyword>
<comment type="cofactor">
    <cofactor evidence="1">
        <name>Fe(2+)</name>
        <dbReference type="ChEBI" id="CHEBI:29033"/>
    </cofactor>
</comment>
<gene>
    <name evidence="6" type="ORF">RM445_17865</name>
</gene>
<organism evidence="6 7">
    <name type="scientific">Pseudonocardia charpentierae</name>
    <dbReference type="NCBI Taxonomy" id="3075545"/>
    <lineage>
        <taxon>Bacteria</taxon>
        <taxon>Bacillati</taxon>
        <taxon>Actinomycetota</taxon>
        <taxon>Actinomycetes</taxon>
        <taxon>Pseudonocardiales</taxon>
        <taxon>Pseudonocardiaceae</taxon>
        <taxon>Pseudonocardia</taxon>
    </lineage>
</organism>
<dbReference type="Proteomes" id="UP001183202">
    <property type="component" value="Unassembled WGS sequence"/>
</dbReference>
<dbReference type="SUPFAM" id="SSF51197">
    <property type="entry name" value="Clavaminate synthase-like"/>
    <property type="match status" value="1"/>
</dbReference>
<dbReference type="Gene3D" id="3.60.130.10">
    <property type="entry name" value="Clavaminate synthase-like"/>
    <property type="match status" value="1"/>
</dbReference>
<keyword evidence="6" id="KW-0223">Dioxygenase</keyword>
<evidence type="ECO:0000313" key="7">
    <source>
        <dbReference type="Proteomes" id="UP001183202"/>
    </source>
</evidence>
<dbReference type="RefSeq" id="WP_311557692.1">
    <property type="nucleotide sequence ID" value="NZ_JAVREJ010000012.1"/>
</dbReference>
<keyword evidence="3" id="KW-0408">Iron</keyword>
<evidence type="ECO:0000256" key="4">
    <source>
        <dbReference type="ARBA" id="ARBA00023194"/>
    </source>
</evidence>
<dbReference type="PANTHER" id="PTHR10696">
    <property type="entry name" value="GAMMA-BUTYROBETAINE HYDROXYLASE-RELATED"/>
    <property type="match status" value="1"/>
</dbReference>
<dbReference type="InterPro" id="IPR042098">
    <property type="entry name" value="TauD-like_sf"/>
</dbReference>
<protein>
    <submittedName>
        <fullName evidence="6">TauD/TfdA family dioxygenase</fullName>
        <ecNumber evidence="6">1.14.11.-</ecNumber>
    </submittedName>
</protein>
<evidence type="ECO:0000256" key="1">
    <source>
        <dbReference type="ARBA" id="ARBA00001954"/>
    </source>
</evidence>
<comment type="caution">
    <text evidence="6">The sequence shown here is derived from an EMBL/GenBank/DDBJ whole genome shotgun (WGS) entry which is preliminary data.</text>
</comment>
<accession>A0ABU2NBU0</accession>
<keyword evidence="7" id="KW-1185">Reference proteome</keyword>
<dbReference type="GO" id="GO:0051213">
    <property type="term" value="F:dioxygenase activity"/>
    <property type="evidence" value="ECO:0007669"/>
    <property type="project" value="UniProtKB-KW"/>
</dbReference>
<evidence type="ECO:0000259" key="5">
    <source>
        <dbReference type="Pfam" id="PF02668"/>
    </source>
</evidence>